<organism evidence="1 2">
    <name type="scientific">Leptospira idonii</name>
    <dbReference type="NCBI Taxonomy" id="1193500"/>
    <lineage>
        <taxon>Bacteria</taxon>
        <taxon>Pseudomonadati</taxon>
        <taxon>Spirochaetota</taxon>
        <taxon>Spirochaetia</taxon>
        <taxon>Leptospirales</taxon>
        <taxon>Leptospiraceae</taxon>
        <taxon>Leptospira</taxon>
    </lineage>
</organism>
<accession>A0A4V3JXU6</accession>
<gene>
    <name evidence="1" type="ORF">EHS15_12300</name>
</gene>
<dbReference type="NCBIfam" id="NF047547">
    <property type="entry name" value="LIC_12096_fam"/>
    <property type="match status" value="1"/>
</dbReference>
<evidence type="ECO:0000313" key="1">
    <source>
        <dbReference type="EMBL" id="TGN18786.1"/>
    </source>
</evidence>
<name>A0A4V3JXU6_9LEPT</name>
<comment type="caution">
    <text evidence="1">The sequence shown here is derived from an EMBL/GenBank/DDBJ whole genome shotgun (WGS) entry which is preliminary data.</text>
</comment>
<dbReference type="OrthoDB" id="345246at2"/>
<dbReference type="AlphaFoldDB" id="A0A4V3JXU6"/>
<evidence type="ECO:0000313" key="2">
    <source>
        <dbReference type="Proteomes" id="UP000298058"/>
    </source>
</evidence>
<keyword evidence="2" id="KW-1185">Reference proteome</keyword>
<dbReference type="Proteomes" id="UP000298058">
    <property type="component" value="Unassembled WGS sequence"/>
</dbReference>
<proteinExistence type="predicted"/>
<sequence length="170" mass="19575">MSYQTLDTLPANTTIQFIGNYPNRTGLRIRKFNIETEPNSKSKLKRSEEKSLLLEFNGSVLSKVEVSVIEEDVQIEQKSKTIILDNTPLDEVLNDMEILFSGIEGSSKINLSDLKNEDIKPERNNFKKDFYIKFLLDFHSQISSILALQKNQGIKGQKNMMKQLNQSLRY</sequence>
<reference evidence="1" key="1">
    <citation type="journal article" date="2019" name="PLoS Negl. Trop. Dis.">
        <title>Revisiting the worldwide diversity of Leptospira species in the environment.</title>
        <authorList>
            <person name="Vincent A.T."/>
            <person name="Schiettekatte O."/>
            <person name="Bourhy P."/>
            <person name="Veyrier F.J."/>
            <person name="Picardeau M."/>
        </authorList>
    </citation>
    <scope>NUCLEOTIDE SEQUENCE [LARGE SCALE GENOMIC DNA]</scope>
    <source>
        <strain evidence="1">201300427</strain>
    </source>
</reference>
<protein>
    <submittedName>
        <fullName evidence="1">Uncharacterized protein</fullName>
    </submittedName>
</protein>
<dbReference type="EMBL" id="RQHW01000047">
    <property type="protein sequence ID" value="TGN18786.1"/>
    <property type="molecule type" value="Genomic_DNA"/>
</dbReference>